<dbReference type="EMBL" id="VIEB01000673">
    <property type="protein sequence ID" value="TQD83584.1"/>
    <property type="molecule type" value="Genomic_DNA"/>
</dbReference>
<organism evidence="1 2">
    <name type="scientific">Malus baccata</name>
    <name type="common">Siberian crab apple</name>
    <name type="synonym">Pyrus baccata</name>
    <dbReference type="NCBI Taxonomy" id="106549"/>
    <lineage>
        <taxon>Eukaryota</taxon>
        <taxon>Viridiplantae</taxon>
        <taxon>Streptophyta</taxon>
        <taxon>Embryophyta</taxon>
        <taxon>Tracheophyta</taxon>
        <taxon>Spermatophyta</taxon>
        <taxon>Magnoliopsida</taxon>
        <taxon>eudicotyledons</taxon>
        <taxon>Gunneridae</taxon>
        <taxon>Pentapetalae</taxon>
        <taxon>rosids</taxon>
        <taxon>fabids</taxon>
        <taxon>Rosales</taxon>
        <taxon>Rosaceae</taxon>
        <taxon>Amygdaloideae</taxon>
        <taxon>Maleae</taxon>
        <taxon>Malus</taxon>
    </lineage>
</organism>
<evidence type="ECO:0000313" key="1">
    <source>
        <dbReference type="EMBL" id="TQD83584.1"/>
    </source>
</evidence>
<comment type="caution">
    <text evidence="1">The sequence shown here is derived from an EMBL/GenBank/DDBJ whole genome shotgun (WGS) entry which is preliminary data.</text>
</comment>
<dbReference type="Proteomes" id="UP000315295">
    <property type="component" value="Unassembled WGS sequence"/>
</dbReference>
<protein>
    <submittedName>
        <fullName evidence="1">Uncharacterized protein</fullName>
    </submittedName>
</protein>
<name>A0A540LAS7_MALBA</name>
<sequence>MYSIRAQLHTNCLKSWNGNYKIKNKKRPHDFIMYALNYLGKIVDLDPTNGDRPLDIPWHQSYHNTAIVVSSQVLQQVRNPKMQAGFNLLLEVWQMHQAPCKLGLVGWGQQVLVIVHMHVELESLIRQKLNPFNHQHLLFLLLVLLAPRPPRPRHDHTHHRVQSYWQLTTLNQNYLLNKYSA</sequence>
<keyword evidence="2" id="KW-1185">Reference proteome</keyword>
<reference evidence="1 2" key="1">
    <citation type="journal article" date="2019" name="G3 (Bethesda)">
        <title>Sequencing of a Wild Apple (Malus baccata) Genome Unravels the Differences Between Cultivated and Wild Apple Species Regarding Disease Resistance and Cold Tolerance.</title>
        <authorList>
            <person name="Chen X."/>
        </authorList>
    </citation>
    <scope>NUCLEOTIDE SEQUENCE [LARGE SCALE GENOMIC DNA]</scope>
    <source>
        <strain evidence="2">cv. Shandingzi</strain>
        <tissue evidence="1">Leaves</tissue>
    </source>
</reference>
<proteinExistence type="predicted"/>
<dbReference type="AlphaFoldDB" id="A0A540LAS7"/>
<accession>A0A540LAS7</accession>
<evidence type="ECO:0000313" key="2">
    <source>
        <dbReference type="Proteomes" id="UP000315295"/>
    </source>
</evidence>
<gene>
    <name evidence="1" type="ORF">C1H46_030891</name>
</gene>